<reference evidence="2" key="1">
    <citation type="submission" date="2020-05" db="EMBL/GenBank/DDBJ databases">
        <authorList>
            <person name="Chiriac C."/>
            <person name="Salcher M."/>
            <person name="Ghai R."/>
            <person name="Kavagutti S V."/>
        </authorList>
    </citation>
    <scope>NUCLEOTIDE SEQUENCE</scope>
</reference>
<protein>
    <submittedName>
        <fullName evidence="2">Uncharacterized protein</fullName>
    </submittedName>
</protein>
<organism evidence="2">
    <name type="scientific">uncultured Caudovirales phage</name>
    <dbReference type="NCBI Taxonomy" id="2100421"/>
    <lineage>
        <taxon>Viruses</taxon>
        <taxon>Duplodnaviria</taxon>
        <taxon>Heunggongvirae</taxon>
        <taxon>Uroviricota</taxon>
        <taxon>Caudoviricetes</taxon>
        <taxon>Peduoviridae</taxon>
        <taxon>Maltschvirus</taxon>
        <taxon>Maltschvirus maltsch</taxon>
    </lineage>
</organism>
<feature type="region of interest" description="Disordered" evidence="1">
    <location>
        <begin position="190"/>
        <end position="220"/>
    </location>
</feature>
<accession>A0A6J7WTG4</accession>
<sequence length="572" mass="62613">MATDKTIVDTYGVDPTKVNPYGAAEEDLQNLRNALQENVSALEKRYEKPNWFKIAGAFARPQLGGFMASLGSAADVMGEQVEAQRAQQPEIAKMRAQMGQANILMGQNKKVADMVAQRRAQGLPITPEFVAEIVNLAPESATAKALSAQISTQQKQTELASAQQINAQNAIKMAIERGTNLPDEVYTQAGLKPPAKTEGTAPSAPSQLPNEVLPSQVNQPVPNVPTINVAGTEATPSPKPETSGISPEKQKALDLIKENIQYLDQSMSGQIEGSDNWKRLKKLKDEAVNFHDQMYAAKKQAAAPTAAPEPAAEQKKDEGPVVIGKKQTPFNFLYTPKDVSELRTSSDTKINEVANNRLASIEAVANPKSYQESNQAIDSMISLIKGNEKAAKRVTNPLARHSGLFGGVLSAADKGFGFNIAGLASNFQLPVKEFLIGSLNKEDRNYFDALNSASAKVAQIQQQQLGVNPNSVRTGEIEIMKNAGVNPRTQFPDVMLYQLYYAKLNNQMLHDMYEMANKIQNNEHKKYKLSENTRTPIHDILTSDAMKEIAEEYNAKFKKLDEGFSKRIGPKE</sequence>
<dbReference type="EMBL" id="LR798278">
    <property type="protein sequence ID" value="CAB5220098.1"/>
    <property type="molecule type" value="Genomic_DNA"/>
</dbReference>
<feature type="compositionally biased region" description="Polar residues" evidence="1">
    <location>
        <begin position="203"/>
        <end position="215"/>
    </location>
</feature>
<evidence type="ECO:0000256" key="1">
    <source>
        <dbReference type="SAM" id="MobiDB-lite"/>
    </source>
</evidence>
<proteinExistence type="predicted"/>
<name>A0A6J7WTG4_9CAUD</name>
<gene>
    <name evidence="2" type="ORF">UFOVP239_51</name>
</gene>
<evidence type="ECO:0000313" key="2">
    <source>
        <dbReference type="EMBL" id="CAB5220098.1"/>
    </source>
</evidence>